<evidence type="ECO:0000313" key="1">
    <source>
        <dbReference type="EMBL" id="KAJ9661820.1"/>
    </source>
</evidence>
<gene>
    <name evidence="1" type="ORF">H2198_001785</name>
</gene>
<reference evidence="1" key="1">
    <citation type="submission" date="2022-10" db="EMBL/GenBank/DDBJ databases">
        <title>Culturing micro-colonial fungi from biological soil crusts in the Mojave desert and describing Neophaeococcomyces mojavensis, and introducing the new genera and species Taxawa tesnikishii.</title>
        <authorList>
            <person name="Kurbessoian T."/>
            <person name="Stajich J.E."/>
        </authorList>
    </citation>
    <scope>NUCLEOTIDE SEQUENCE</scope>
    <source>
        <strain evidence="1">JES_112</strain>
    </source>
</reference>
<accession>A0ACC3AH20</accession>
<name>A0ACC3AH20_9EURO</name>
<dbReference type="Proteomes" id="UP001172386">
    <property type="component" value="Unassembled WGS sequence"/>
</dbReference>
<keyword evidence="2" id="KW-1185">Reference proteome</keyword>
<protein>
    <submittedName>
        <fullName evidence="1">Uncharacterized protein</fullName>
    </submittedName>
</protein>
<organism evidence="1 2">
    <name type="scientific">Neophaeococcomyces mojaviensis</name>
    <dbReference type="NCBI Taxonomy" id="3383035"/>
    <lineage>
        <taxon>Eukaryota</taxon>
        <taxon>Fungi</taxon>
        <taxon>Dikarya</taxon>
        <taxon>Ascomycota</taxon>
        <taxon>Pezizomycotina</taxon>
        <taxon>Eurotiomycetes</taxon>
        <taxon>Chaetothyriomycetidae</taxon>
        <taxon>Chaetothyriales</taxon>
        <taxon>Chaetothyriales incertae sedis</taxon>
        <taxon>Neophaeococcomyces</taxon>
    </lineage>
</organism>
<comment type="caution">
    <text evidence="1">The sequence shown here is derived from an EMBL/GenBank/DDBJ whole genome shotgun (WGS) entry which is preliminary data.</text>
</comment>
<evidence type="ECO:0000313" key="2">
    <source>
        <dbReference type="Proteomes" id="UP001172386"/>
    </source>
</evidence>
<proteinExistence type="predicted"/>
<sequence>MTPSTEPSGSASVLAGVDVNNNNLPTSITTTATPYTLHSNIPYTITNHHPRQVLDLYLPTSTTSSPHPLVLYIHGGAFRFGDKTTPLLPRGQLSHGYALAALNYRRSGEAIFPAMIADCKSAIRFLKSATVSQQFNLDSSGGIIVWGDSAGGHAAAFCGTTSCDSPRGPYDIGDNLDISSSVVGVVDYYGPTDFRQMDAHLPEGWQTHNNADSPESLYLGGQITLPEMEAKVREADPCTYVSEGCPEFFVAHGTVDRIVPEFMSELLVKKLKDNGMPVEYLPVEGADHVFEGISEEQQEVLDKRTDNFLRRVFGR</sequence>
<dbReference type="EMBL" id="JAPDRQ010000020">
    <property type="protein sequence ID" value="KAJ9661820.1"/>
    <property type="molecule type" value="Genomic_DNA"/>
</dbReference>